<sequence>MSEVVCMDPSAIEGIGDVAKIIGGGGVGAIDRLRESIDPAPPQDSGQHFLELRLEQSGKRHYLQARPLKCGDLIEVWIQAAGWELARYEYAFGDGEAWAILSEDKAIAIQDDTPCRWP</sequence>
<comment type="caution">
    <text evidence="1">The sequence shown here is derived from an EMBL/GenBank/DDBJ whole genome shotgun (WGS) entry which is preliminary data.</text>
</comment>
<dbReference type="EMBL" id="BAABGA010000067">
    <property type="protein sequence ID" value="GAA4464084.1"/>
    <property type="molecule type" value="Genomic_DNA"/>
</dbReference>
<dbReference type="Proteomes" id="UP001500840">
    <property type="component" value="Unassembled WGS sequence"/>
</dbReference>
<organism evidence="1 2">
    <name type="scientific">Novipirellula rosea</name>
    <dbReference type="NCBI Taxonomy" id="1031540"/>
    <lineage>
        <taxon>Bacteria</taxon>
        <taxon>Pseudomonadati</taxon>
        <taxon>Planctomycetota</taxon>
        <taxon>Planctomycetia</taxon>
        <taxon>Pirellulales</taxon>
        <taxon>Pirellulaceae</taxon>
        <taxon>Novipirellula</taxon>
    </lineage>
</organism>
<protein>
    <submittedName>
        <fullName evidence="1">Uncharacterized protein</fullName>
    </submittedName>
</protein>
<accession>A0ABP8NAH1</accession>
<name>A0ABP8NAH1_9BACT</name>
<keyword evidence="2" id="KW-1185">Reference proteome</keyword>
<gene>
    <name evidence="1" type="ORF">GCM10023156_50200</name>
</gene>
<evidence type="ECO:0000313" key="1">
    <source>
        <dbReference type="EMBL" id="GAA4464084.1"/>
    </source>
</evidence>
<proteinExistence type="predicted"/>
<evidence type="ECO:0000313" key="2">
    <source>
        <dbReference type="Proteomes" id="UP001500840"/>
    </source>
</evidence>
<reference evidence="2" key="1">
    <citation type="journal article" date="2019" name="Int. J. Syst. Evol. Microbiol.">
        <title>The Global Catalogue of Microorganisms (GCM) 10K type strain sequencing project: providing services to taxonomists for standard genome sequencing and annotation.</title>
        <authorList>
            <consortium name="The Broad Institute Genomics Platform"/>
            <consortium name="The Broad Institute Genome Sequencing Center for Infectious Disease"/>
            <person name="Wu L."/>
            <person name="Ma J."/>
        </authorList>
    </citation>
    <scope>NUCLEOTIDE SEQUENCE [LARGE SCALE GENOMIC DNA]</scope>
    <source>
        <strain evidence="2">JCM 17759</strain>
    </source>
</reference>